<dbReference type="Pfam" id="PF01337">
    <property type="entry name" value="Barstar"/>
    <property type="match status" value="1"/>
</dbReference>
<feature type="domain" description="Barstar (barnase inhibitor)" evidence="2">
    <location>
        <begin position="33"/>
        <end position="103"/>
    </location>
</feature>
<evidence type="ECO:0000313" key="4">
    <source>
        <dbReference type="Proteomes" id="UP000588586"/>
    </source>
</evidence>
<dbReference type="SUPFAM" id="SSF52038">
    <property type="entry name" value="Barstar-related"/>
    <property type="match status" value="1"/>
</dbReference>
<dbReference type="Gene3D" id="3.30.370.10">
    <property type="entry name" value="Barstar-like"/>
    <property type="match status" value="1"/>
</dbReference>
<evidence type="ECO:0000256" key="1">
    <source>
        <dbReference type="ARBA" id="ARBA00006845"/>
    </source>
</evidence>
<name>A0A849HC59_9MICO</name>
<evidence type="ECO:0000313" key="3">
    <source>
        <dbReference type="EMBL" id="NNM45525.1"/>
    </source>
</evidence>
<comment type="caution">
    <text evidence="3">The sequence shown here is derived from an EMBL/GenBank/DDBJ whole genome shotgun (WGS) entry which is preliminary data.</text>
</comment>
<dbReference type="InterPro" id="IPR035905">
    <property type="entry name" value="Barstar-like_sf"/>
</dbReference>
<dbReference type="InterPro" id="IPR000468">
    <property type="entry name" value="Barstar"/>
</dbReference>
<dbReference type="RefSeq" id="WP_171242533.1">
    <property type="nucleotide sequence ID" value="NZ_JABEPQ010000001.1"/>
</dbReference>
<proteinExistence type="inferred from homology"/>
<sequence length="115" mass="12702">MTTTLGPDTAIADLVRSLQREGVDVEVVPAGDDKRDSLRLFGEALRFPDWYGHNLDALFDCLLTYVHEAPAPVHVIWDGTANLRAEHPDAYAGIVQVLDDVESERPTFAATVVER</sequence>
<gene>
    <name evidence="3" type="ORF">HJG52_05835</name>
</gene>
<dbReference type="Proteomes" id="UP000588586">
    <property type="component" value="Unassembled WGS sequence"/>
</dbReference>
<organism evidence="3 4">
    <name type="scientific">Knoellia koreensis</name>
    <dbReference type="NCBI Taxonomy" id="2730921"/>
    <lineage>
        <taxon>Bacteria</taxon>
        <taxon>Bacillati</taxon>
        <taxon>Actinomycetota</taxon>
        <taxon>Actinomycetes</taxon>
        <taxon>Micrococcales</taxon>
        <taxon>Intrasporangiaceae</taxon>
        <taxon>Knoellia</taxon>
    </lineage>
</organism>
<dbReference type="EMBL" id="JABEPQ010000001">
    <property type="protein sequence ID" value="NNM45525.1"/>
    <property type="molecule type" value="Genomic_DNA"/>
</dbReference>
<comment type="similarity">
    <text evidence="1">Belongs to the barstar family.</text>
</comment>
<keyword evidence="4" id="KW-1185">Reference proteome</keyword>
<dbReference type="AlphaFoldDB" id="A0A849HC59"/>
<protein>
    <submittedName>
        <fullName evidence="3">Barstar family protein</fullName>
    </submittedName>
</protein>
<evidence type="ECO:0000259" key="2">
    <source>
        <dbReference type="Pfam" id="PF01337"/>
    </source>
</evidence>
<accession>A0A849HC59</accession>
<reference evidence="3 4" key="1">
    <citation type="submission" date="2020-04" db="EMBL/GenBank/DDBJ databases">
        <title>Knoellia sp. isolate from air conditioner.</title>
        <authorList>
            <person name="Chea S."/>
            <person name="Kim D.-U."/>
        </authorList>
    </citation>
    <scope>NUCLEOTIDE SEQUENCE [LARGE SCALE GENOMIC DNA]</scope>
    <source>
        <strain evidence="3 4">DB2414S</strain>
    </source>
</reference>